<feature type="signal peptide" evidence="1">
    <location>
        <begin position="1"/>
        <end position="30"/>
    </location>
</feature>
<feature type="chain" id="PRO_5007154607" description="DUF305 domain-containing protein" evidence="1">
    <location>
        <begin position="31"/>
        <end position="184"/>
    </location>
</feature>
<dbReference type="Proteomes" id="UP000053271">
    <property type="component" value="Unassembled WGS sequence"/>
</dbReference>
<evidence type="ECO:0000313" key="3">
    <source>
        <dbReference type="EMBL" id="KUN41124.1"/>
    </source>
</evidence>
<keyword evidence="1" id="KW-0732">Signal</keyword>
<name>A0A117QQF1_9ACTN</name>
<accession>A0A117QQF1</accession>
<gene>
    <name evidence="3" type="ORF">AQJ30_04385</name>
</gene>
<dbReference type="Gene3D" id="1.20.1260.10">
    <property type="match status" value="1"/>
</dbReference>
<evidence type="ECO:0000313" key="4">
    <source>
        <dbReference type="Proteomes" id="UP000053271"/>
    </source>
</evidence>
<keyword evidence="4" id="KW-1185">Reference proteome</keyword>
<organism evidence="3 4">
    <name type="scientific">Streptomyces longwoodensis</name>
    <dbReference type="NCBI Taxonomy" id="68231"/>
    <lineage>
        <taxon>Bacteria</taxon>
        <taxon>Bacillati</taxon>
        <taxon>Actinomycetota</taxon>
        <taxon>Actinomycetes</taxon>
        <taxon>Kitasatosporales</taxon>
        <taxon>Streptomycetaceae</taxon>
        <taxon>Streptomyces</taxon>
    </lineage>
</organism>
<reference evidence="3 4" key="1">
    <citation type="submission" date="2015-10" db="EMBL/GenBank/DDBJ databases">
        <title>Draft genome sequence of Streptomyces longwoodensis DSM 41677, type strain for the species Streptomyces longwoodensis.</title>
        <authorList>
            <person name="Ruckert C."/>
            <person name="Winkler A."/>
            <person name="Kalinowski J."/>
            <person name="Kampfer P."/>
            <person name="Glaeser S."/>
        </authorList>
    </citation>
    <scope>NUCLEOTIDE SEQUENCE [LARGE SCALE GENOMIC DNA]</scope>
    <source>
        <strain evidence="3 4">DSM 41677</strain>
    </source>
</reference>
<dbReference type="RefSeq" id="WP_079083794.1">
    <property type="nucleotide sequence ID" value="NZ_KQ948549.1"/>
</dbReference>
<feature type="domain" description="DUF305" evidence="2">
    <location>
        <begin position="43"/>
        <end position="183"/>
    </location>
</feature>
<proteinExistence type="predicted"/>
<protein>
    <recommendedName>
        <fullName evidence="2">DUF305 domain-containing protein</fullName>
    </recommendedName>
</protein>
<dbReference type="InterPro" id="IPR012347">
    <property type="entry name" value="Ferritin-like"/>
</dbReference>
<dbReference type="GeneID" id="91423855"/>
<evidence type="ECO:0000256" key="1">
    <source>
        <dbReference type="SAM" id="SignalP"/>
    </source>
</evidence>
<dbReference type="Pfam" id="PF03713">
    <property type="entry name" value="DUF305"/>
    <property type="match status" value="1"/>
</dbReference>
<comment type="caution">
    <text evidence="3">The sequence shown here is derived from an EMBL/GenBank/DDBJ whole genome shotgun (WGS) entry which is preliminary data.</text>
</comment>
<dbReference type="InterPro" id="IPR005183">
    <property type="entry name" value="DUF305_CopM-like"/>
</dbReference>
<dbReference type="STRING" id="68231.AQJ30_04385"/>
<evidence type="ECO:0000259" key="2">
    <source>
        <dbReference type="Pfam" id="PF03713"/>
    </source>
</evidence>
<dbReference type="InterPro" id="IPR006311">
    <property type="entry name" value="TAT_signal"/>
</dbReference>
<dbReference type="PROSITE" id="PS51318">
    <property type="entry name" value="TAT"/>
    <property type="match status" value="1"/>
</dbReference>
<dbReference type="AlphaFoldDB" id="A0A117QQF1"/>
<dbReference type="EMBL" id="LMWS01000005">
    <property type="protein sequence ID" value="KUN41124.1"/>
    <property type="molecule type" value="Genomic_DNA"/>
</dbReference>
<dbReference type="PROSITE" id="PS51257">
    <property type="entry name" value="PROKAR_LIPOPROTEIN"/>
    <property type="match status" value="1"/>
</dbReference>
<sequence>MQLRRNVLTRRTAAALLLGLAAAGCTPQPAADRPAPAAFNDTDTAWIQLMIPMDERAALLTDLAPARAGHPALAAWAKETRKRLGDELVDLRELLRLSGVPDTRPHEGHTMPGMVGLDTVRRARTVTGEGFDRLLTGSLRAHLVQVRMLCASERTAGSAVRAKDLAATIERSVAERITRLDEVA</sequence>